<keyword evidence="1" id="KW-0808">Transferase</keyword>
<dbReference type="Pfam" id="PF13581">
    <property type="entry name" value="HATPase_c_2"/>
    <property type="match status" value="1"/>
</dbReference>
<keyword evidence="4" id="KW-0067">ATP-binding</keyword>
<dbReference type="InterPro" id="IPR050267">
    <property type="entry name" value="Anti-sigma-factor_SerPK"/>
</dbReference>
<keyword evidence="4" id="KW-0547">Nucleotide-binding</keyword>
<evidence type="ECO:0000259" key="3">
    <source>
        <dbReference type="Pfam" id="PF13581"/>
    </source>
</evidence>
<dbReference type="CDD" id="cd16936">
    <property type="entry name" value="HATPase_RsbW-like"/>
    <property type="match status" value="1"/>
</dbReference>
<dbReference type="GO" id="GO:0005524">
    <property type="term" value="F:ATP binding"/>
    <property type="evidence" value="ECO:0007669"/>
    <property type="project" value="UniProtKB-KW"/>
</dbReference>
<dbReference type="PANTHER" id="PTHR35526">
    <property type="entry name" value="ANTI-SIGMA-F FACTOR RSBW-RELATED"/>
    <property type="match status" value="1"/>
</dbReference>
<evidence type="ECO:0000256" key="1">
    <source>
        <dbReference type="ARBA" id="ARBA00022527"/>
    </source>
</evidence>
<dbReference type="InterPro" id="IPR036890">
    <property type="entry name" value="HATPase_C_sf"/>
</dbReference>
<feature type="domain" description="Histidine kinase/HSP90-like ATPase" evidence="3">
    <location>
        <begin position="32"/>
        <end position="139"/>
    </location>
</feature>
<gene>
    <name evidence="4" type="ORF">GCM10009663_37490</name>
</gene>
<organism evidence="4 5">
    <name type="scientific">Kitasatospora arboriphila</name>
    <dbReference type="NCBI Taxonomy" id="258052"/>
    <lineage>
        <taxon>Bacteria</taxon>
        <taxon>Bacillati</taxon>
        <taxon>Actinomycetota</taxon>
        <taxon>Actinomycetes</taxon>
        <taxon>Kitasatosporales</taxon>
        <taxon>Streptomycetaceae</taxon>
        <taxon>Kitasatospora</taxon>
    </lineage>
</organism>
<keyword evidence="5" id="KW-1185">Reference proteome</keyword>
<dbReference type="EMBL" id="BAAALD010000034">
    <property type="protein sequence ID" value="GAA1090265.1"/>
    <property type="molecule type" value="Genomic_DNA"/>
</dbReference>
<name>A0ABN1TM82_9ACTN</name>
<keyword evidence="1" id="KW-0723">Serine/threonine-protein kinase</keyword>
<evidence type="ECO:0000313" key="5">
    <source>
        <dbReference type="Proteomes" id="UP001499987"/>
    </source>
</evidence>
<accession>A0ABN1TM82</accession>
<sequence length="157" mass="16658">MAKGAAGRPRHAAGAARTVSERHRCYFGAPGDIRSGRDFTTRVLDEWGRPGGEERRADMLLVVSELLSNALLHGGSPIELTLVRDGPSARVEVFDGGPGSPAPREPPEAANGPGGRGLHIVDRLSTGWGVVPHHHGKTVWADLSLAGRDGQDDEEHP</sequence>
<proteinExistence type="predicted"/>
<feature type="region of interest" description="Disordered" evidence="2">
    <location>
        <begin position="91"/>
        <end position="118"/>
    </location>
</feature>
<dbReference type="Gene3D" id="3.30.565.10">
    <property type="entry name" value="Histidine kinase-like ATPase, C-terminal domain"/>
    <property type="match status" value="1"/>
</dbReference>
<protein>
    <submittedName>
        <fullName evidence="4">ATP-binding protein</fullName>
    </submittedName>
</protein>
<comment type="caution">
    <text evidence="4">The sequence shown here is derived from an EMBL/GenBank/DDBJ whole genome shotgun (WGS) entry which is preliminary data.</text>
</comment>
<dbReference type="RefSeq" id="WP_344624782.1">
    <property type="nucleotide sequence ID" value="NZ_BAAALD010000034.1"/>
</dbReference>
<evidence type="ECO:0000313" key="4">
    <source>
        <dbReference type="EMBL" id="GAA1090265.1"/>
    </source>
</evidence>
<keyword evidence="1" id="KW-0418">Kinase</keyword>
<dbReference type="Proteomes" id="UP001499987">
    <property type="component" value="Unassembled WGS sequence"/>
</dbReference>
<reference evidence="4 5" key="1">
    <citation type="journal article" date="2019" name="Int. J. Syst. Evol. Microbiol.">
        <title>The Global Catalogue of Microorganisms (GCM) 10K type strain sequencing project: providing services to taxonomists for standard genome sequencing and annotation.</title>
        <authorList>
            <consortium name="The Broad Institute Genomics Platform"/>
            <consortium name="The Broad Institute Genome Sequencing Center for Infectious Disease"/>
            <person name="Wu L."/>
            <person name="Ma J."/>
        </authorList>
    </citation>
    <scope>NUCLEOTIDE SEQUENCE [LARGE SCALE GENOMIC DNA]</scope>
    <source>
        <strain evidence="4 5">JCM 13002</strain>
    </source>
</reference>
<dbReference type="InterPro" id="IPR003594">
    <property type="entry name" value="HATPase_dom"/>
</dbReference>
<evidence type="ECO:0000256" key="2">
    <source>
        <dbReference type="SAM" id="MobiDB-lite"/>
    </source>
</evidence>
<dbReference type="PANTHER" id="PTHR35526:SF3">
    <property type="entry name" value="ANTI-SIGMA-F FACTOR RSBW"/>
    <property type="match status" value="1"/>
</dbReference>
<dbReference type="SUPFAM" id="SSF55874">
    <property type="entry name" value="ATPase domain of HSP90 chaperone/DNA topoisomerase II/histidine kinase"/>
    <property type="match status" value="1"/>
</dbReference>